<dbReference type="Gene3D" id="1.10.443.10">
    <property type="entry name" value="Intergrase catalytic core"/>
    <property type="match status" value="1"/>
</dbReference>
<dbReference type="InterPro" id="IPR010998">
    <property type="entry name" value="Integrase_recombinase_N"/>
</dbReference>
<keyword evidence="2" id="KW-0229">DNA integration</keyword>
<evidence type="ECO:0000313" key="8">
    <source>
        <dbReference type="EMBL" id="RLP78264.1"/>
    </source>
</evidence>
<organism evidence="8 9">
    <name type="scientific">Xanthobacter tagetidis</name>
    <dbReference type="NCBI Taxonomy" id="60216"/>
    <lineage>
        <taxon>Bacteria</taxon>
        <taxon>Pseudomonadati</taxon>
        <taxon>Pseudomonadota</taxon>
        <taxon>Alphaproteobacteria</taxon>
        <taxon>Hyphomicrobiales</taxon>
        <taxon>Xanthobacteraceae</taxon>
        <taxon>Xanthobacter</taxon>
    </lineage>
</organism>
<dbReference type="Pfam" id="PF00589">
    <property type="entry name" value="Phage_integrase"/>
    <property type="match status" value="1"/>
</dbReference>
<dbReference type="Pfam" id="PF13356">
    <property type="entry name" value="Arm-DNA-bind_3"/>
    <property type="match status" value="1"/>
</dbReference>
<evidence type="ECO:0000256" key="2">
    <source>
        <dbReference type="ARBA" id="ARBA00022908"/>
    </source>
</evidence>
<dbReference type="PANTHER" id="PTHR30629:SF2">
    <property type="entry name" value="PROPHAGE INTEGRASE INTS-RELATED"/>
    <property type="match status" value="1"/>
</dbReference>
<dbReference type="PANTHER" id="PTHR30629">
    <property type="entry name" value="PROPHAGE INTEGRASE"/>
    <property type="match status" value="1"/>
</dbReference>
<proteinExistence type="inferred from homology"/>
<evidence type="ECO:0000256" key="5">
    <source>
        <dbReference type="PROSITE-ProRule" id="PRU01248"/>
    </source>
</evidence>
<feature type="domain" description="Core-binding (CB)" evidence="7">
    <location>
        <begin position="104"/>
        <end position="183"/>
    </location>
</feature>
<dbReference type="CDD" id="cd00801">
    <property type="entry name" value="INT_P4_C"/>
    <property type="match status" value="1"/>
</dbReference>
<dbReference type="InterPro" id="IPR002104">
    <property type="entry name" value="Integrase_catalytic"/>
</dbReference>
<name>A0A3L7AE67_9HYPH</name>
<dbReference type="PROSITE" id="PS51898">
    <property type="entry name" value="TYR_RECOMBINASE"/>
    <property type="match status" value="1"/>
</dbReference>
<dbReference type="EMBL" id="RCTF01000009">
    <property type="protein sequence ID" value="RLP78264.1"/>
    <property type="molecule type" value="Genomic_DNA"/>
</dbReference>
<keyword evidence="4" id="KW-0233">DNA recombination</keyword>
<evidence type="ECO:0000256" key="1">
    <source>
        <dbReference type="ARBA" id="ARBA00008857"/>
    </source>
</evidence>
<dbReference type="Gene3D" id="3.30.160.390">
    <property type="entry name" value="Integrase, DNA-binding domain"/>
    <property type="match status" value="1"/>
</dbReference>
<sequence length="427" mass="47531">MANVNLTDTYIRGLSLPAEGRLDINDERAPGLVLRVSSSGTKSWSLRYRDKMSGKVERLTIGRYPAVPLAKAREIALKRIAGIADGDNPRAVQRQEKAAHAAGISFDALAERFLTEYVAVKRPKSLIGYRSALAPARKAWVGKKAREITRDDVLDLSEKRGADAPIAANRMVAVLSKLFNWTLDLRDPPVTTSPVHRIPKPGIEKARTRTLRDDEIPILWAAFDGFMVPEMARIMRVLLLTGQRLSEVVGMERDELLDLGQPESARWHLPGERTKNRRPHIVPLAPSVASIIKAAMVAGGEETSYVFSSRRNPGEKFDRQSFARAMKRLISGLKETDYTRTAVRRLKADPPTPHDLRRTVATQLGALGVRREVIKAVLNHLEGDVTEVYALHDHLAEKRAALDAWAAHVERLTQPTDTTNVVPMRGR</sequence>
<reference evidence="8 9" key="1">
    <citation type="submission" date="2018-10" db="EMBL/GenBank/DDBJ databases">
        <title>Xanthobacter tagetidis genome sequencing and assembly.</title>
        <authorList>
            <person name="Maclea K.S."/>
            <person name="Goen A.E."/>
            <person name="Fatima S.A."/>
        </authorList>
    </citation>
    <scope>NUCLEOTIDE SEQUENCE [LARGE SCALE GENOMIC DNA]</scope>
    <source>
        <strain evidence="8 9">ATCC 700314</strain>
    </source>
</reference>
<protein>
    <submittedName>
        <fullName evidence="8">Site-specific integrase</fullName>
    </submittedName>
</protein>
<dbReference type="InterPro" id="IPR013762">
    <property type="entry name" value="Integrase-like_cat_sf"/>
</dbReference>
<evidence type="ECO:0000256" key="4">
    <source>
        <dbReference type="ARBA" id="ARBA00023172"/>
    </source>
</evidence>
<evidence type="ECO:0000256" key="3">
    <source>
        <dbReference type="ARBA" id="ARBA00023125"/>
    </source>
</evidence>
<dbReference type="InterPro" id="IPR011010">
    <property type="entry name" value="DNA_brk_join_enz"/>
</dbReference>
<dbReference type="InterPro" id="IPR025166">
    <property type="entry name" value="Integrase_DNA_bind_dom"/>
</dbReference>
<keyword evidence="9" id="KW-1185">Reference proteome</keyword>
<dbReference type="InterPro" id="IPR044068">
    <property type="entry name" value="CB"/>
</dbReference>
<dbReference type="GO" id="GO:0006310">
    <property type="term" value="P:DNA recombination"/>
    <property type="evidence" value="ECO:0007669"/>
    <property type="project" value="UniProtKB-KW"/>
</dbReference>
<dbReference type="Gene3D" id="1.10.150.130">
    <property type="match status" value="1"/>
</dbReference>
<gene>
    <name evidence="8" type="ORF">D9R14_12870</name>
</gene>
<dbReference type="GO" id="GO:0003677">
    <property type="term" value="F:DNA binding"/>
    <property type="evidence" value="ECO:0007669"/>
    <property type="project" value="UniProtKB-UniRule"/>
</dbReference>
<feature type="domain" description="Tyr recombinase" evidence="6">
    <location>
        <begin position="206"/>
        <end position="403"/>
    </location>
</feature>
<keyword evidence="3 5" id="KW-0238">DNA-binding</keyword>
<comment type="caution">
    <text evidence="8">The sequence shown here is derived from an EMBL/GenBank/DDBJ whole genome shotgun (WGS) entry which is preliminary data.</text>
</comment>
<evidence type="ECO:0000259" key="7">
    <source>
        <dbReference type="PROSITE" id="PS51900"/>
    </source>
</evidence>
<dbReference type="AlphaFoldDB" id="A0A3L7AE67"/>
<evidence type="ECO:0000259" key="6">
    <source>
        <dbReference type="PROSITE" id="PS51898"/>
    </source>
</evidence>
<dbReference type="RefSeq" id="WP_121623731.1">
    <property type="nucleotide sequence ID" value="NZ_JACIIW010000009.1"/>
</dbReference>
<dbReference type="Proteomes" id="UP000269692">
    <property type="component" value="Unassembled WGS sequence"/>
</dbReference>
<evidence type="ECO:0000313" key="9">
    <source>
        <dbReference type="Proteomes" id="UP000269692"/>
    </source>
</evidence>
<dbReference type="InterPro" id="IPR050808">
    <property type="entry name" value="Phage_Integrase"/>
</dbReference>
<dbReference type="OrthoDB" id="9795573at2"/>
<dbReference type="SUPFAM" id="SSF56349">
    <property type="entry name" value="DNA breaking-rejoining enzymes"/>
    <property type="match status" value="1"/>
</dbReference>
<comment type="similarity">
    <text evidence="1">Belongs to the 'phage' integrase family.</text>
</comment>
<dbReference type="PROSITE" id="PS51900">
    <property type="entry name" value="CB"/>
    <property type="match status" value="1"/>
</dbReference>
<dbReference type="InterPro" id="IPR038488">
    <property type="entry name" value="Integrase_DNA-bd_sf"/>
</dbReference>
<dbReference type="GO" id="GO:0015074">
    <property type="term" value="P:DNA integration"/>
    <property type="evidence" value="ECO:0007669"/>
    <property type="project" value="UniProtKB-KW"/>
</dbReference>
<accession>A0A3L7AE67</accession>